<dbReference type="GO" id="GO:0051500">
    <property type="term" value="F:D-tyrosyl-tRNA(Tyr) deacylase activity"/>
    <property type="evidence" value="ECO:0007669"/>
    <property type="project" value="TreeGrafter"/>
</dbReference>
<reference evidence="2" key="1">
    <citation type="journal article" date="2013" name="Environ. Microbiol.">
        <title>Microbiota from the distal guts of lean and obese adolescents exhibit partial functional redundancy besides clear differences in community structure.</title>
        <authorList>
            <person name="Ferrer M."/>
            <person name="Ruiz A."/>
            <person name="Lanza F."/>
            <person name="Haange S.B."/>
            <person name="Oberbach A."/>
            <person name="Till H."/>
            <person name="Bargiela R."/>
            <person name="Campoy C."/>
            <person name="Segura M.T."/>
            <person name="Richter M."/>
            <person name="von Bergen M."/>
            <person name="Seifert J."/>
            <person name="Suarez A."/>
        </authorList>
    </citation>
    <scope>NUCLEOTIDE SEQUENCE</scope>
</reference>
<organism evidence="2">
    <name type="scientific">human gut metagenome</name>
    <dbReference type="NCBI Taxonomy" id="408170"/>
    <lineage>
        <taxon>unclassified sequences</taxon>
        <taxon>metagenomes</taxon>
        <taxon>organismal metagenomes</taxon>
    </lineage>
</organism>
<dbReference type="NCBIfam" id="TIGR00256">
    <property type="entry name" value="D-aminoacyl-tRNA deacylase"/>
    <property type="match status" value="1"/>
</dbReference>
<dbReference type="Pfam" id="PF02580">
    <property type="entry name" value="Tyr_Deacylase"/>
    <property type="match status" value="1"/>
</dbReference>
<dbReference type="InterPro" id="IPR023509">
    <property type="entry name" value="DTD-like_sf"/>
</dbReference>
<dbReference type="GO" id="GO:0005737">
    <property type="term" value="C:cytoplasm"/>
    <property type="evidence" value="ECO:0007669"/>
    <property type="project" value="InterPro"/>
</dbReference>
<dbReference type="EC" id="3.1.-.-" evidence="2"/>
<dbReference type="PANTHER" id="PTHR10472">
    <property type="entry name" value="D-TYROSYL-TRNA TYR DEACYLASE"/>
    <property type="match status" value="1"/>
</dbReference>
<feature type="non-terminal residue" evidence="2">
    <location>
        <position position="151"/>
    </location>
</feature>
<keyword evidence="2" id="KW-0378">Hydrolase</keyword>
<dbReference type="HAMAP" id="MF_00518">
    <property type="entry name" value="Deacylase_Dtd"/>
    <property type="match status" value="1"/>
</dbReference>
<dbReference type="InterPro" id="IPR003732">
    <property type="entry name" value="Daa-tRNA_deacyls_DTD"/>
</dbReference>
<dbReference type="FunFam" id="3.50.80.10:FF:000001">
    <property type="entry name" value="D-aminoacyl-tRNA deacylase"/>
    <property type="match status" value="1"/>
</dbReference>
<comment type="similarity">
    <text evidence="1">Belongs to the DTD family.</text>
</comment>
<dbReference type="SUPFAM" id="SSF69500">
    <property type="entry name" value="DTD-like"/>
    <property type="match status" value="1"/>
</dbReference>
<evidence type="ECO:0000256" key="1">
    <source>
        <dbReference type="ARBA" id="ARBA00009673"/>
    </source>
</evidence>
<dbReference type="Gene3D" id="3.50.80.10">
    <property type="entry name" value="D-tyrosyl-tRNA(Tyr) deacylase"/>
    <property type="match status" value="1"/>
</dbReference>
<sequence length="151" mass="16509">MKAVLQRVKNAEVTVDGESVGKIGEGYMLLLGVMNGDTKEDAELLAKKTAMLRVFTDENDKMNKSVLDIGGEVLVVSQFTLCADVKKGNRPSFDNSAKPDEAKALYEYFCSELLKNGVKNVETGVFGAHMQVSLVNNGPVTIIYDTSVWKK</sequence>
<comment type="caution">
    <text evidence="2">The sequence shown here is derived from an EMBL/GenBank/DDBJ whole genome shotgun (WGS) entry which is preliminary data.</text>
</comment>
<accession>K1T793</accession>
<dbReference type="EMBL" id="AJWY01007651">
    <property type="protein sequence ID" value="EKC63399.1"/>
    <property type="molecule type" value="Genomic_DNA"/>
</dbReference>
<name>K1T793_9ZZZZ</name>
<proteinExistence type="inferred from homology"/>
<gene>
    <name evidence="2" type="ORF">LEA_11357</name>
</gene>
<protein>
    <submittedName>
        <fullName evidence="2">D-tyrosyl-tRNA(Tyr) deacylase</fullName>
        <ecNumber evidence="2">3.1.-.-</ecNumber>
    </submittedName>
</protein>
<dbReference type="CDD" id="cd00563">
    <property type="entry name" value="Dtyr_deacylase"/>
    <property type="match status" value="1"/>
</dbReference>
<dbReference type="PANTHER" id="PTHR10472:SF5">
    <property type="entry name" value="D-AMINOACYL-TRNA DEACYLASE 1"/>
    <property type="match status" value="1"/>
</dbReference>
<dbReference type="AlphaFoldDB" id="K1T793"/>
<evidence type="ECO:0000313" key="2">
    <source>
        <dbReference type="EMBL" id="EKC63399.1"/>
    </source>
</evidence>